<proteinExistence type="predicted"/>
<keyword evidence="2" id="KW-1185">Reference proteome</keyword>
<evidence type="ECO:0000313" key="2">
    <source>
        <dbReference type="Proteomes" id="UP000728968"/>
    </source>
</evidence>
<dbReference type="EMBL" id="JACJLT010000215">
    <property type="protein sequence ID" value="MBM6876198.1"/>
    <property type="molecule type" value="Genomic_DNA"/>
</dbReference>
<comment type="caution">
    <text evidence="1">The sequence shown here is derived from an EMBL/GenBank/DDBJ whole genome shotgun (WGS) entry which is preliminary data.</text>
</comment>
<name>A0ABS2G638_FUSMR</name>
<dbReference type="Proteomes" id="UP000728968">
    <property type="component" value="Unassembled WGS sequence"/>
</dbReference>
<gene>
    <name evidence="1" type="ORF">H6A04_11195</name>
</gene>
<reference evidence="1 2" key="1">
    <citation type="journal article" date="2021" name="Sci. Rep.">
        <title>The distribution of antibiotic resistance genes in chicken gut microbiota commensals.</title>
        <authorList>
            <person name="Juricova H."/>
            <person name="Matiasovicova J."/>
            <person name="Kubasova T."/>
            <person name="Cejkova D."/>
            <person name="Rychlik I."/>
        </authorList>
    </citation>
    <scope>NUCLEOTIDE SEQUENCE [LARGE SCALE GENOMIC DNA]</scope>
    <source>
        <strain evidence="1 2">An425</strain>
    </source>
</reference>
<protein>
    <submittedName>
        <fullName evidence="1">Uncharacterized protein</fullName>
    </submittedName>
</protein>
<sequence>MAGIKGRSGLYDHSTEKKAGRKIGENMQELKEQLKKIDITLNKESKLKEFYIAIELYYDDYYRKIDHNYKNYGKYSGKINNHIIDIQKIDFEVDEKATKRNETLKLEPVLRIKENKIVLATLDKIKPFVLEGILNEEDYPDDDYYDDVFEAYSALEYEKAIEYIKYGLTKDKK</sequence>
<accession>A0ABS2G638</accession>
<evidence type="ECO:0000313" key="1">
    <source>
        <dbReference type="EMBL" id="MBM6876198.1"/>
    </source>
</evidence>
<feature type="non-terminal residue" evidence="1">
    <location>
        <position position="173"/>
    </location>
</feature>
<dbReference type="RefSeq" id="WP_204716818.1">
    <property type="nucleotide sequence ID" value="NZ_JACJLT010000215.1"/>
</dbReference>
<organism evidence="1 2">
    <name type="scientific">Fusobacterium mortiferum</name>
    <dbReference type="NCBI Taxonomy" id="850"/>
    <lineage>
        <taxon>Bacteria</taxon>
        <taxon>Fusobacteriati</taxon>
        <taxon>Fusobacteriota</taxon>
        <taxon>Fusobacteriia</taxon>
        <taxon>Fusobacteriales</taxon>
        <taxon>Fusobacteriaceae</taxon>
        <taxon>Fusobacterium</taxon>
    </lineage>
</organism>